<feature type="transmembrane region" description="Helical" evidence="1">
    <location>
        <begin position="80"/>
        <end position="102"/>
    </location>
</feature>
<dbReference type="AlphaFoldDB" id="A0A0B6ADD1"/>
<dbReference type="KEGG" id="bmeg:BG04_5479"/>
<evidence type="ECO:0000313" key="2">
    <source>
        <dbReference type="EMBL" id="AJI21536.1"/>
    </source>
</evidence>
<dbReference type="Proteomes" id="UP000031829">
    <property type="component" value="Chromosome"/>
</dbReference>
<keyword evidence="1" id="KW-0812">Transmembrane</keyword>
<evidence type="ECO:0000256" key="1">
    <source>
        <dbReference type="SAM" id="Phobius"/>
    </source>
</evidence>
<protein>
    <submittedName>
        <fullName evidence="2">Uncharacterized protein</fullName>
    </submittedName>
</protein>
<proteinExistence type="predicted"/>
<feature type="transmembrane region" description="Helical" evidence="1">
    <location>
        <begin position="40"/>
        <end position="60"/>
    </location>
</feature>
<reference evidence="2 3" key="1">
    <citation type="journal article" date="2015" name="Genome Announc.">
        <title>Complete genome sequences for 35 biothreat assay-relevant bacillus species.</title>
        <authorList>
            <person name="Johnson S.L."/>
            <person name="Daligault H.E."/>
            <person name="Davenport K.W."/>
            <person name="Jaissle J."/>
            <person name="Frey K.G."/>
            <person name="Ladner J.T."/>
            <person name="Broomall S.M."/>
            <person name="Bishop-Lilly K.A."/>
            <person name="Bruce D.C."/>
            <person name="Gibbons H.S."/>
            <person name="Coyne S.R."/>
            <person name="Lo C.C."/>
            <person name="Meincke L."/>
            <person name="Munk A.C."/>
            <person name="Koroleva G.I."/>
            <person name="Rosenzweig C.N."/>
            <person name="Palacios G.F."/>
            <person name="Redden C.L."/>
            <person name="Minogue T.D."/>
            <person name="Chain P.S."/>
        </authorList>
    </citation>
    <scope>NUCLEOTIDE SEQUENCE [LARGE SCALE GENOMIC DNA]</scope>
    <source>
        <strain evidence="3">ATCC 14581 / DSM 32 / JCM 2506 / NBRC 15308 / NCIMB 9376 / NCTC 10342 / NRRL B-14308 / VKM B-512</strain>
    </source>
</reference>
<accession>A0A0B6ADD1</accession>
<dbReference type="HOGENOM" id="CLU_1105408_0_0_9"/>
<keyword evidence="1" id="KW-1133">Transmembrane helix</keyword>
<name>A0A0B6ADD1_PRIM2</name>
<gene>
    <name evidence="2" type="ORF">BG04_5479</name>
</gene>
<dbReference type="EMBL" id="CP009920">
    <property type="protein sequence ID" value="AJI21536.1"/>
    <property type="molecule type" value="Genomic_DNA"/>
</dbReference>
<evidence type="ECO:0000313" key="3">
    <source>
        <dbReference type="Proteomes" id="UP000031829"/>
    </source>
</evidence>
<organism evidence="2 3">
    <name type="scientific">Priestia megaterium (strain ATCC 14581 / DSM 32 / CCUG 1817 / JCM 2506 / NBRC 15308 / NCIMB 9376 / NCTC 10342 / NRRL B-14308 / VKM B-512 / Ford 19)</name>
    <name type="common">Bacillus megaterium</name>
    <dbReference type="NCBI Taxonomy" id="1348623"/>
    <lineage>
        <taxon>Bacteria</taxon>
        <taxon>Bacillati</taxon>
        <taxon>Bacillota</taxon>
        <taxon>Bacilli</taxon>
        <taxon>Bacillales</taxon>
        <taxon>Bacillaceae</taxon>
        <taxon>Priestia</taxon>
    </lineage>
</organism>
<keyword evidence="1" id="KW-0472">Membrane</keyword>
<sequence>MIVFTCLIIIISIIRPYLESVTVKRIASEGKKIRYYKEQFFFYVLILLFYIAVMVYHRVPISMLGLQGVYLDTIHRTAPYPAWIEYLLLLIFAGFIILSIMLQWMKDHGETVFVEQEMPTSIEATVPKTEREQKWWLAYSGISSFVESTVYFPSFYLYSHYILAIENTWVGSFSLLVKVNVAICQRHALFFQKNNSTYNNGMSTRFFNSSSLARPYIIRFNIFTRCICPSDSPLLKGSTQAAITPCKSFSI</sequence>